<comment type="similarity">
    <text evidence="2">Belongs to the SYS1 family.</text>
</comment>
<feature type="transmembrane region" description="Helical" evidence="9">
    <location>
        <begin position="233"/>
        <end position="253"/>
    </location>
</feature>
<dbReference type="GO" id="GO:0005802">
    <property type="term" value="C:trans-Golgi network"/>
    <property type="evidence" value="ECO:0007669"/>
    <property type="project" value="TreeGrafter"/>
</dbReference>
<evidence type="ECO:0000256" key="5">
    <source>
        <dbReference type="ARBA" id="ARBA00022927"/>
    </source>
</evidence>
<dbReference type="PANTHER" id="PTHR12952">
    <property type="entry name" value="SYS1"/>
    <property type="match status" value="1"/>
</dbReference>
<dbReference type="PANTHER" id="PTHR12952:SF0">
    <property type="entry name" value="PROTEIN SYS1 HOMOLOG"/>
    <property type="match status" value="1"/>
</dbReference>
<dbReference type="Proteomes" id="UP000466442">
    <property type="component" value="Unassembled WGS sequence"/>
</dbReference>
<dbReference type="Pfam" id="PF09801">
    <property type="entry name" value="SYS1"/>
    <property type="match status" value="1"/>
</dbReference>
<evidence type="ECO:0000256" key="7">
    <source>
        <dbReference type="ARBA" id="ARBA00023034"/>
    </source>
</evidence>
<dbReference type="CDD" id="cd22860">
    <property type="entry name" value="PDRG1"/>
    <property type="match status" value="1"/>
</dbReference>
<dbReference type="GO" id="GO:0000139">
    <property type="term" value="C:Golgi membrane"/>
    <property type="evidence" value="ECO:0007669"/>
    <property type="project" value="UniProtKB-SubCell"/>
</dbReference>
<evidence type="ECO:0000313" key="11">
    <source>
        <dbReference type="Proteomes" id="UP000466442"/>
    </source>
</evidence>
<dbReference type="OrthoDB" id="20282at2759"/>
<evidence type="ECO:0000256" key="1">
    <source>
        <dbReference type="ARBA" id="ARBA00004653"/>
    </source>
</evidence>
<organism evidence="10 11">
    <name type="scientific">Apolygus lucorum</name>
    <name type="common">Small green plant bug</name>
    <name type="synonym">Lygocoris lucorum</name>
    <dbReference type="NCBI Taxonomy" id="248454"/>
    <lineage>
        <taxon>Eukaryota</taxon>
        <taxon>Metazoa</taxon>
        <taxon>Ecdysozoa</taxon>
        <taxon>Arthropoda</taxon>
        <taxon>Hexapoda</taxon>
        <taxon>Insecta</taxon>
        <taxon>Pterygota</taxon>
        <taxon>Neoptera</taxon>
        <taxon>Paraneoptera</taxon>
        <taxon>Hemiptera</taxon>
        <taxon>Heteroptera</taxon>
        <taxon>Panheteroptera</taxon>
        <taxon>Cimicomorpha</taxon>
        <taxon>Miridae</taxon>
        <taxon>Mirini</taxon>
        <taxon>Apolygus</taxon>
    </lineage>
</organism>
<evidence type="ECO:0000313" key="10">
    <source>
        <dbReference type="EMBL" id="KAF6208247.1"/>
    </source>
</evidence>
<evidence type="ECO:0000256" key="3">
    <source>
        <dbReference type="ARBA" id="ARBA00022448"/>
    </source>
</evidence>
<accession>A0A8S9XH14</accession>
<evidence type="ECO:0000256" key="4">
    <source>
        <dbReference type="ARBA" id="ARBA00022692"/>
    </source>
</evidence>
<evidence type="ECO:0000256" key="9">
    <source>
        <dbReference type="SAM" id="Phobius"/>
    </source>
</evidence>
<keyword evidence="4 9" id="KW-0812">Transmembrane</keyword>
<reference evidence="10" key="1">
    <citation type="journal article" date="2021" name="Mol. Ecol. Resour.">
        <title>Apolygus lucorum genome provides insights into omnivorousness and mesophyll feeding.</title>
        <authorList>
            <person name="Liu Y."/>
            <person name="Liu H."/>
            <person name="Wang H."/>
            <person name="Huang T."/>
            <person name="Liu B."/>
            <person name="Yang B."/>
            <person name="Yin L."/>
            <person name="Li B."/>
            <person name="Zhang Y."/>
            <person name="Zhang S."/>
            <person name="Jiang F."/>
            <person name="Zhang X."/>
            <person name="Ren Y."/>
            <person name="Wang B."/>
            <person name="Wang S."/>
            <person name="Lu Y."/>
            <person name="Wu K."/>
            <person name="Fan W."/>
            <person name="Wang G."/>
        </authorList>
    </citation>
    <scope>NUCLEOTIDE SEQUENCE</scope>
    <source>
        <strain evidence="10">12Hb</strain>
    </source>
</reference>
<dbReference type="AlphaFoldDB" id="A0A8S9XH14"/>
<keyword evidence="5" id="KW-0653">Protein transport</keyword>
<dbReference type="GO" id="GO:0034067">
    <property type="term" value="P:protein localization to Golgi apparatus"/>
    <property type="evidence" value="ECO:0007669"/>
    <property type="project" value="TreeGrafter"/>
</dbReference>
<proteinExistence type="inferred from homology"/>
<sequence length="324" mass="36849">MSCKSTRTFTMENPEKGIKELTEIENVANEILRDKSEIVALDKRRNSNREGIRALMKEKKKTSWMAVGPVLIKLRTEKAKTLLEKDQLATDTEINKLRSELKLKVNKLQDLEYKDPIPGLTLKPLNKQEFSAFKQWIPAHVDVPKNVVCDKLARFCAERGTRTILPSASAEEAGCIIDETSETEHTQEHHTRLRTVGGWTEEILGLTELKEPWSLDHIFKYQEIHSRDSVGKLVIIAYLLNALTGAVCLWCVVQRTKLCLDFAVTAHFLHLILCWIYNGYFPVSVFWWLLNIVSAGIMCICGELLCMRTELKAIPLSSTPKVGL</sequence>
<dbReference type="InterPro" id="IPR019185">
    <property type="entry name" value="Integral_membrane_SYS1-rel"/>
</dbReference>
<keyword evidence="7" id="KW-0333">Golgi apparatus</keyword>
<evidence type="ECO:0000256" key="6">
    <source>
        <dbReference type="ARBA" id="ARBA00022989"/>
    </source>
</evidence>
<name>A0A8S9XH14_APOLU</name>
<gene>
    <name evidence="10" type="ORF">GE061_016699</name>
</gene>
<keyword evidence="6 9" id="KW-1133">Transmembrane helix</keyword>
<dbReference type="EMBL" id="WIXP02000007">
    <property type="protein sequence ID" value="KAF6208247.1"/>
    <property type="molecule type" value="Genomic_DNA"/>
</dbReference>
<keyword evidence="3" id="KW-0813">Transport</keyword>
<dbReference type="GO" id="GO:0043001">
    <property type="term" value="P:Golgi to plasma membrane protein transport"/>
    <property type="evidence" value="ECO:0007669"/>
    <property type="project" value="TreeGrafter"/>
</dbReference>
<protein>
    <submittedName>
        <fullName evidence="10">Uncharacterized protein</fullName>
    </submittedName>
</protein>
<evidence type="ECO:0000256" key="8">
    <source>
        <dbReference type="ARBA" id="ARBA00023136"/>
    </source>
</evidence>
<evidence type="ECO:0000256" key="2">
    <source>
        <dbReference type="ARBA" id="ARBA00008160"/>
    </source>
</evidence>
<keyword evidence="11" id="KW-1185">Reference proteome</keyword>
<comment type="caution">
    <text evidence="10">The sequence shown here is derived from an EMBL/GenBank/DDBJ whole genome shotgun (WGS) entry which is preliminary data.</text>
</comment>
<feature type="transmembrane region" description="Helical" evidence="9">
    <location>
        <begin position="260"/>
        <end position="280"/>
    </location>
</feature>
<dbReference type="GO" id="GO:0006895">
    <property type="term" value="P:Golgi to endosome transport"/>
    <property type="evidence" value="ECO:0007669"/>
    <property type="project" value="TreeGrafter"/>
</dbReference>
<dbReference type="GO" id="GO:0005829">
    <property type="term" value="C:cytosol"/>
    <property type="evidence" value="ECO:0007669"/>
    <property type="project" value="GOC"/>
</dbReference>
<comment type="subcellular location">
    <subcellularLocation>
        <location evidence="1">Golgi apparatus membrane</location>
        <topology evidence="1">Multi-pass membrane protein</topology>
    </subcellularLocation>
</comment>
<keyword evidence="8 9" id="KW-0472">Membrane</keyword>